<evidence type="ECO:0000256" key="3">
    <source>
        <dbReference type="ARBA" id="ARBA00022801"/>
    </source>
</evidence>
<dbReference type="PROSITE" id="PS51746">
    <property type="entry name" value="PPM_2"/>
    <property type="match status" value="1"/>
</dbReference>
<evidence type="ECO:0000256" key="1">
    <source>
        <dbReference type="ARBA" id="ARBA00004170"/>
    </source>
</evidence>
<comment type="similarity">
    <text evidence="6">Belongs to the PP2C family.</text>
</comment>
<dbReference type="GO" id="GO:0004722">
    <property type="term" value="F:protein serine/threonine phosphatase activity"/>
    <property type="evidence" value="ECO:0007669"/>
    <property type="project" value="InterPro"/>
</dbReference>
<dbReference type="AlphaFoldDB" id="A0A8J8NF00"/>
<dbReference type="InterPro" id="IPR000222">
    <property type="entry name" value="PP2C_BS"/>
</dbReference>
<dbReference type="CDD" id="cd00143">
    <property type="entry name" value="PP2Cc"/>
    <property type="match status" value="1"/>
</dbReference>
<keyword evidence="9" id="KW-1185">Reference proteome</keyword>
<reference evidence="8" key="1">
    <citation type="submission" date="2019-06" db="EMBL/GenBank/DDBJ databases">
        <authorList>
            <person name="Zheng W."/>
        </authorList>
    </citation>
    <scope>NUCLEOTIDE SEQUENCE</scope>
    <source>
        <strain evidence="8">QDHG01</strain>
    </source>
</reference>
<comment type="caution">
    <text evidence="8">The sequence shown here is derived from an EMBL/GenBank/DDBJ whole genome shotgun (WGS) entry which is preliminary data.</text>
</comment>
<proteinExistence type="inferred from homology"/>
<organism evidence="8 9">
    <name type="scientific">Halteria grandinella</name>
    <dbReference type="NCBI Taxonomy" id="5974"/>
    <lineage>
        <taxon>Eukaryota</taxon>
        <taxon>Sar</taxon>
        <taxon>Alveolata</taxon>
        <taxon>Ciliophora</taxon>
        <taxon>Intramacronucleata</taxon>
        <taxon>Spirotrichea</taxon>
        <taxon>Stichotrichia</taxon>
        <taxon>Sporadotrichida</taxon>
        <taxon>Halteriidae</taxon>
        <taxon>Halteria</taxon>
    </lineage>
</organism>
<feature type="domain" description="PPM-type phosphatase" evidence="7">
    <location>
        <begin position="1"/>
        <end position="296"/>
    </location>
</feature>
<dbReference type="GO" id="GO:0016020">
    <property type="term" value="C:membrane"/>
    <property type="evidence" value="ECO:0007669"/>
    <property type="project" value="UniProtKB-SubCell"/>
</dbReference>
<evidence type="ECO:0000313" key="9">
    <source>
        <dbReference type="Proteomes" id="UP000785679"/>
    </source>
</evidence>
<comment type="subcellular location">
    <subcellularLocation>
        <location evidence="1">Membrane</location>
        <topology evidence="1">Peripheral membrane protein</topology>
    </subcellularLocation>
</comment>
<dbReference type="PANTHER" id="PTHR47992">
    <property type="entry name" value="PROTEIN PHOSPHATASE"/>
    <property type="match status" value="1"/>
</dbReference>
<dbReference type="SMART" id="SM00332">
    <property type="entry name" value="PP2Cc"/>
    <property type="match status" value="1"/>
</dbReference>
<dbReference type="Proteomes" id="UP000785679">
    <property type="component" value="Unassembled WGS sequence"/>
</dbReference>
<keyword evidence="2" id="KW-0479">Metal-binding</keyword>
<dbReference type="EMBL" id="RRYP01018863">
    <property type="protein sequence ID" value="TNV73451.1"/>
    <property type="molecule type" value="Genomic_DNA"/>
</dbReference>
<keyword evidence="3 6" id="KW-0378">Hydrolase</keyword>
<keyword evidence="5" id="KW-0472">Membrane</keyword>
<gene>
    <name evidence="8" type="ORF">FGO68_gene14407</name>
</gene>
<dbReference type="InterPro" id="IPR015655">
    <property type="entry name" value="PP2C"/>
</dbReference>
<evidence type="ECO:0000256" key="5">
    <source>
        <dbReference type="ARBA" id="ARBA00023136"/>
    </source>
</evidence>
<accession>A0A8J8NF00</accession>
<dbReference type="SUPFAM" id="SSF81606">
    <property type="entry name" value="PP2C-like"/>
    <property type="match status" value="1"/>
</dbReference>
<sequence length="308" mass="34315">MRAAGQSNNSSQLFGVFDGHGVNGHHVSAFVNHAYPQNFQNALKEGQQPKRGVNDGIVQSEENAMRMAFRQTLEDLLHRRPVIECNYSGTTAVVLLIKEDALICANLGDSRAILATRRNKGEPLNSKRESFVHNEDLTTWLCHPLSKDHKPNDPIEQQRIQLSGGRVAPYCEVNPVTGSRHYIGPARIYVKHGDYPGLAMSRSLGDMVAHSVGASADPDIYRKQRNQEQDKFVIIASDGVWEFVSSEEAIKIVIPFWHKGNPTQACEELTKLAIERWNREESGGSVDDITCIVIFLSHTSVFPSLTEQ</sequence>
<dbReference type="InterPro" id="IPR001932">
    <property type="entry name" value="PPM-type_phosphatase-like_dom"/>
</dbReference>
<dbReference type="GO" id="GO:0046872">
    <property type="term" value="F:metal ion binding"/>
    <property type="evidence" value="ECO:0007669"/>
    <property type="project" value="UniProtKB-KW"/>
</dbReference>
<evidence type="ECO:0000259" key="7">
    <source>
        <dbReference type="PROSITE" id="PS51746"/>
    </source>
</evidence>
<evidence type="ECO:0000313" key="8">
    <source>
        <dbReference type="EMBL" id="TNV73451.1"/>
    </source>
</evidence>
<dbReference type="Pfam" id="PF00481">
    <property type="entry name" value="PP2C"/>
    <property type="match status" value="1"/>
</dbReference>
<name>A0A8J8NF00_HALGN</name>
<evidence type="ECO:0000256" key="6">
    <source>
        <dbReference type="RuleBase" id="RU003465"/>
    </source>
</evidence>
<dbReference type="OrthoDB" id="10264738at2759"/>
<evidence type="ECO:0000256" key="4">
    <source>
        <dbReference type="ARBA" id="ARBA00022912"/>
    </source>
</evidence>
<protein>
    <recommendedName>
        <fullName evidence="7">PPM-type phosphatase domain-containing protein</fullName>
    </recommendedName>
</protein>
<evidence type="ECO:0000256" key="2">
    <source>
        <dbReference type="ARBA" id="ARBA00022723"/>
    </source>
</evidence>
<dbReference type="Gene3D" id="3.60.40.10">
    <property type="entry name" value="PPM-type phosphatase domain"/>
    <property type="match status" value="1"/>
</dbReference>
<dbReference type="InterPro" id="IPR036457">
    <property type="entry name" value="PPM-type-like_dom_sf"/>
</dbReference>
<keyword evidence="4 6" id="KW-0904">Protein phosphatase</keyword>
<dbReference type="PROSITE" id="PS01032">
    <property type="entry name" value="PPM_1"/>
    <property type="match status" value="1"/>
</dbReference>